<accession>A0A830GTD6</accession>
<gene>
    <name evidence="3" type="ORF">GCM10007981_10220</name>
</gene>
<dbReference type="NCBIfam" id="TIGR02580">
    <property type="entry name" value="cas_RAMP_Cmr4"/>
    <property type="match status" value="1"/>
</dbReference>
<evidence type="ECO:0000256" key="1">
    <source>
        <dbReference type="ARBA" id="ARBA00023118"/>
    </source>
</evidence>
<dbReference type="PANTHER" id="PTHR36700:SF1">
    <property type="entry name" value="CRISPR SYSTEM CMR SUBUNIT CMR4"/>
    <property type="match status" value="1"/>
</dbReference>
<name>A0A830GTD6_9CREN</name>
<evidence type="ECO:0000259" key="2">
    <source>
        <dbReference type="Pfam" id="PF03787"/>
    </source>
</evidence>
<proteinExistence type="predicted"/>
<organism evidence="3 4">
    <name type="scientific">Thermocladium modestius</name>
    <dbReference type="NCBI Taxonomy" id="62609"/>
    <lineage>
        <taxon>Archaea</taxon>
        <taxon>Thermoproteota</taxon>
        <taxon>Thermoprotei</taxon>
        <taxon>Thermoproteales</taxon>
        <taxon>Thermoproteaceae</taxon>
        <taxon>Thermocladium</taxon>
    </lineage>
</organism>
<reference evidence="3" key="1">
    <citation type="journal article" date="2014" name="Int. J. Syst. Evol. Microbiol.">
        <title>Complete genome sequence of Corynebacterium casei LMG S-19264T (=DSM 44701T), isolated from a smear-ripened cheese.</title>
        <authorList>
            <consortium name="US DOE Joint Genome Institute (JGI-PGF)"/>
            <person name="Walter F."/>
            <person name="Albersmeier A."/>
            <person name="Kalinowski J."/>
            <person name="Ruckert C."/>
        </authorList>
    </citation>
    <scope>NUCLEOTIDE SEQUENCE</scope>
    <source>
        <strain evidence="3">JCM 10088</strain>
    </source>
</reference>
<dbReference type="InterPro" id="IPR005537">
    <property type="entry name" value="RAMP_III_fam"/>
</dbReference>
<dbReference type="Proteomes" id="UP000610960">
    <property type="component" value="Unassembled WGS sequence"/>
</dbReference>
<protein>
    <submittedName>
        <fullName evidence="3">Type III-B CRISPR module RAMP protein Cmr4</fullName>
    </submittedName>
</protein>
<dbReference type="GO" id="GO:0051607">
    <property type="term" value="P:defense response to virus"/>
    <property type="evidence" value="ECO:0007669"/>
    <property type="project" value="UniProtKB-KW"/>
</dbReference>
<evidence type="ECO:0000313" key="3">
    <source>
        <dbReference type="EMBL" id="GGP20776.1"/>
    </source>
</evidence>
<dbReference type="Pfam" id="PF03787">
    <property type="entry name" value="RAMPs"/>
    <property type="match status" value="1"/>
</dbReference>
<dbReference type="InterPro" id="IPR013410">
    <property type="entry name" value="CRISPR-assoc_RAMP_Cmr4"/>
</dbReference>
<dbReference type="EMBL" id="BMNL01000002">
    <property type="protein sequence ID" value="GGP20776.1"/>
    <property type="molecule type" value="Genomic_DNA"/>
</dbReference>
<keyword evidence="4" id="KW-1185">Reference proteome</keyword>
<evidence type="ECO:0000313" key="4">
    <source>
        <dbReference type="Proteomes" id="UP000610960"/>
    </source>
</evidence>
<dbReference type="AlphaFoldDB" id="A0A830GTD6"/>
<comment type="caution">
    <text evidence="3">The sequence shown here is derived from an EMBL/GenBank/DDBJ whole genome shotgun (WGS) entry which is preliminary data.</text>
</comment>
<reference evidence="3" key="2">
    <citation type="submission" date="2020-09" db="EMBL/GenBank/DDBJ databases">
        <authorList>
            <person name="Sun Q."/>
            <person name="Ohkuma M."/>
        </authorList>
    </citation>
    <scope>NUCLEOTIDE SEQUENCE</scope>
    <source>
        <strain evidence="3">JCM 10088</strain>
    </source>
</reference>
<sequence length="290" mass="31777">MHPGSGRGGDVVDLQIQRDEFDMPVIWASELKGTVRSSFALDCGDDNCRKEVNAIFGPEAGAPDYSSAVSFLDARLLLIPARSLRGVWVYVTSPHLLSYYSTYLYALSGLNGHLKESYRKKHEDLDKLISDVREAMGNGKSLASAGEYTINDKVVINELELEAKIDQKGVKKKLADLLGGELGNKVSAAGLVVVDDDVIRDIVRRSLIVQTRVRLDRATKTVVSGGLWEEEYLPQHSLMASAVLCSSTKASNDELKDPRKICEKLTKLGSVVIGGKETVGKGLAKLWWLE</sequence>
<keyword evidence="1" id="KW-0051">Antiviral defense</keyword>
<dbReference type="PANTHER" id="PTHR36700">
    <property type="entry name" value="CRISPR SYSTEM CMR SUBUNIT CMR4"/>
    <property type="match status" value="1"/>
</dbReference>
<feature type="domain" description="CRISPR type III-associated protein" evidence="2">
    <location>
        <begin position="1"/>
        <end position="284"/>
    </location>
</feature>